<dbReference type="PANTHER" id="PTHR37049:SF4">
    <property type="entry name" value="RHODANESE DOMAIN-CONTAINING PROTEIN"/>
    <property type="match status" value="1"/>
</dbReference>
<dbReference type="RefSeq" id="XP_049132054.1">
    <property type="nucleotide sequence ID" value="XM_049276097.1"/>
</dbReference>
<feature type="domain" description="CPAF-like PDZ" evidence="2">
    <location>
        <begin position="169"/>
        <end position="288"/>
    </location>
</feature>
<dbReference type="InterPro" id="IPR056186">
    <property type="entry name" value="PDZ_CPAF-rel"/>
</dbReference>
<dbReference type="GeneID" id="73330687"/>
<dbReference type="InterPro" id="IPR029045">
    <property type="entry name" value="ClpP/crotonase-like_dom_sf"/>
</dbReference>
<accession>A0AA37PCJ7</accession>
<name>A0AA37PCJ7_9PEZI</name>
<organism evidence="3 4">
    <name type="scientific">Colletotrichum spaethianum</name>
    <dbReference type="NCBI Taxonomy" id="700344"/>
    <lineage>
        <taxon>Eukaryota</taxon>
        <taxon>Fungi</taxon>
        <taxon>Dikarya</taxon>
        <taxon>Ascomycota</taxon>
        <taxon>Pezizomycotina</taxon>
        <taxon>Sordariomycetes</taxon>
        <taxon>Hypocreomycetidae</taxon>
        <taxon>Glomerellales</taxon>
        <taxon>Glomerellaceae</taxon>
        <taxon>Colletotrichum</taxon>
        <taxon>Colletotrichum spaethianum species complex</taxon>
    </lineage>
</organism>
<evidence type="ECO:0000313" key="4">
    <source>
        <dbReference type="Proteomes" id="UP001055115"/>
    </source>
</evidence>
<evidence type="ECO:0000256" key="1">
    <source>
        <dbReference type="SAM" id="SignalP"/>
    </source>
</evidence>
<feature type="chain" id="PRO_5041365241" evidence="1">
    <location>
        <begin position="23"/>
        <end position="440"/>
    </location>
</feature>
<dbReference type="PANTHER" id="PTHR37049">
    <property type="entry name" value="PEPTIDASE S41 FAMILY PROTEIN"/>
    <property type="match status" value="1"/>
</dbReference>
<dbReference type="AlphaFoldDB" id="A0AA37PCJ7"/>
<dbReference type="EMBL" id="BQXU01000031">
    <property type="protein sequence ID" value="GKT49704.1"/>
    <property type="molecule type" value="Genomic_DNA"/>
</dbReference>
<keyword evidence="1" id="KW-0732">Signal</keyword>
<sequence length="440" mass="47626">MKIPAIKTSATVLALATRVASSVYCDSDDCAQNQPVGTPTSTAACSTVSALWAAQITATPKPTVIAKLAYDCINSVPLNKPAALRWIDELKPYLEWQSTLAFLKTPPPEYFFPPHDIVAALDTIRVDLEAGKYPNEYSWQRDVFVKVFGPAHDGHLYVNPDILTNAMEWVRPLALVSISEDGTSPPVIKVYDDVASNPETASILSLINGVDAATFLKDQIFAITGSQDPDAAYNSMFYSKSSAVSNNAGFFKQGGRTRYIYPGETTSFTFENGTYLELLNIARLKGDWNGVKDGTSFFSKFAPGAGLANSTLVSTSSAAHTSTPTTMSPTSPTGVKGYPSPVVISRDSVVSGYFIDEPGFEDVAVLAVMSFGSDSPAEFQKVIEDFFLRAINASKTKLIVDLQFNYGGYIFQGYDTCVVKAHLLLRGPCPALYSSLLFIY</sequence>
<keyword evidence="4" id="KW-1185">Reference proteome</keyword>
<protein>
    <submittedName>
        <fullName evidence="3">Peptidase S41 family protein ustP</fullName>
    </submittedName>
</protein>
<gene>
    <name evidence="3" type="ORF">ColSpa_09885</name>
</gene>
<dbReference type="SUPFAM" id="SSF52096">
    <property type="entry name" value="ClpP/crotonase"/>
    <property type="match status" value="1"/>
</dbReference>
<dbReference type="InterPro" id="IPR052766">
    <property type="entry name" value="S41A_metabolite_peptidase"/>
</dbReference>
<evidence type="ECO:0000259" key="2">
    <source>
        <dbReference type="Pfam" id="PF23658"/>
    </source>
</evidence>
<feature type="signal peptide" evidence="1">
    <location>
        <begin position="1"/>
        <end position="22"/>
    </location>
</feature>
<evidence type="ECO:0000313" key="3">
    <source>
        <dbReference type="EMBL" id="GKT49704.1"/>
    </source>
</evidence>
<dbReference type="Proteomes" id="UP001055115">
    <property type="component" value="Unassembled WGS sequence"/>
</dbReference>
<reference evidence="3 4" key="1">
    <citation type="submission" date="2022-03" db="EMBL/GenBank/DDBJ databases">
        <title>Genome data of Colletotrichum spp.</title>
        <authorList>
            <person name="Utami Y.D."/>
            <person name="Hiruma K."/>
        </authorList>
    </citation>
    <scope>NUCLEOTIDE SEQUENCE [LARGE SCALE GENOMIC DNA]</scope>
    <source>
        <strain evidence="3 4">MAFF 239500</strain>
    </source>
</reference>
<dbReference type="Pfam" id="PF23658">
    <property type="entry name" value="PDZ_CPAF_rel"/>
    <property type="match status" value="1"/>
</dbReference>
<proteinExistence type="predicted"/>
<comment type="caution">
    <text evidence="3">The sequence shown here is derived from an EMBL/GenBank/DDBJ whole genome shotgun (WGS) entry which is preliminary data.</text>
</comment>